<dbReference type="InterPro" id="IPR001296">
    <property type="entry name" value="Glyco_trans_1"/>
</dbReference>
<dbReference type="EMBL" id="VVYV01000010">
    <property type="protein sequence ID" value="KAA5420442.1"/>
    <property type="molecule type" value="Genomic_DNA"/>
</dbReference>
<evidence type="ECO:0000313" key="4">
    <source>
        <dbReference type="EMBL" id="RGS37076.1"/>
    </source>
</evidence>
<reference evidence="3 6" key="2">
    <citation type="journal article" date="2019" name="Nat. Med.">
        <title>A library of human gut bacterial isolates paired with longitudinal multiomics data enables mechanistic microbiome research.</title>
        <authorList>
            <person name="Poyet M."/>
            <person name="Groussin M."/>
            <person name="Gibbons S.M."/>
            <person name="Avila-Pacheco J."/>
            <person name="Jiang X."/>
            <person name="Kearney S.M."/>
            <person name="Perrotta A.R."/>
            <person name="Berdy B."/>
            <person name="Zhao S."/>
            <person name="Lieberman T.D."/>
            <person name="Swanson P.K."/>
            <person name="Smith M."/>
            <person name="Roesemann S."/>
            <person name="Alexander J.E."/>
            <person name="Rich S.A."/>
            <person name="Livny J."/>
            <person name="Vlamakis H."/>
            <person name="Clish C."/>
            <person name="Bullock K."/>
            <person name="Deik A."/>
            <person name="Scott J."/>
            <person name="Pierce K.A."/>
            <person name="Xavier R.J."/>
            <person name="Alm E.J."/>
        </authorList>
    </citation>
    <scope>NUCLEOTIDE SEQUENCE [LARGE SCALE GENOMIC DNA]</scope>
    <source>
        <strain evidence="3 6">BIOML-A6</strain>
    </source>
</reference>
<dbReference type="CDD" id="cd03801">
    <property type="entry name" value="GT4_PimA-like"/>
    <property type="match status" value="1"/>
</dbReference>
<evidence type="ECO:0000313" key="5">
    <source>
        <dbReference type="Proteomes" id="UP000283341"/>
    </source>
</evidence>
<dbReference type="EMBL" id="QRVJ01000007">
    <property type="protein sequence ID" value="RGS37076.1"/>
    <property type="molecule type" value="Genomic_DNA"/>
</dbReference>
<dbReference type="AlphaFoldDB" id="A0A108TGZ4"/>
<dbReference type="SUPFAM" id="SSF53756">
    <property type="entry name" value="UDP-Glycosyltransferase/glycogen phosphorylase"/>
    <property type="match status" value="1"/>
</dbReference>
<evidence type="ECO:0000313" key="3">
    <source>
        <dbReference type="EMBL" id="KAA5420442.1"/>
    </source>
</evidence>
<evidence type="ECO:0000313" key="6">
    <source>
        <dbReference type="Proteomes" id="UP000448877"/>
    </source>
</evidence>
<comment type="caution">
    <text evidence="3">The sequence shown here is derived from an EMBL/GenBank/DDBJ whole genome shotgun (WGS) entry which is preliminary data.</text>
</comment>
<dbReference type="GO" id="GO:0016757">
    <property type="term" value="F:glycosyltransferase activity"/>
    <property type="evidence" value="ECO:0007669"/>
    <property type="project" value="InterPro"/>
</dbReference>
<reference evidence="4 5" key="1">
    <citation type="submission" date="2018-08" db="EMBL/GenBank/DDBJ databases">
        <title>A genome reference for cultivated species of the human gut microbiota.</title>
        <authorList>
            <person name="Zou Y."/>
            <person name="Xue W."/>
            <person name="Luo G."/>
        </authorList>
    </citation>
    <scope>NUCLEOTIDE SEQUENCE [LARGE SCALE GENOMIC DNA]</scope>
    <source>
        <strain evidence="4 5">AF22-3AC</strain>
    </source>
</reference>
<proteinExistence type="predicted"/>
<dbReference type="RefSeq" id="WP_007217285.1">
    <property type="nucleotide sequence ID" value="NZ_CABMLT010000001.1"/>
</dbReference>
<dbReference type="Proteomes" id="UP000283341">
    <property type="component" value="Unassembled WGS sequence"/>
</dbReference>
<evidence type="ECO:0000256" key="1">
    <source>
        <dbReference type="ARBA" id="ARBA00022679"/>
    </source>
</evidence>
<dbReference type="GeneID" id="66307140"/>
<dbReference type="PANTHER" id="PTHR46401">
    <property type="entry name" value="GLYCOSYLTRANSFERASE WBBK-RELATED"/>
    <property type="match status" value="1"/>
</dbReference>
<dbReference type="Gene3D" id="3.40.50.2000">
    <property type="entry name" value="Glycogen Phosphorylase B"/>
    <property type="match status" value="1"/>
</dbReference>
<accession>A0A108TGZ4</accession>
<feature type="domain" description="Glycosyl transferase family 1" evidence="2">
    <location>
        <begin position="155"/>
        <end position="309"/>
    </location>
</feature>
<dbReference type="Pfam" id="PF00534">
    <property type="entry name" value="Glycos_transf_1"/>
    <property type="match status" value="1"/>
</dbReference>
<sequence>MKIGFILSYAAFSSTNGIRSQAISWKNGLEKLNHEVALINMWEDNQWCQYDAIVIFGFSVYSCDFINILSTVHKNILVAPILDPNYSILALKIYSRWGNRKLRLTNPYYSLRQVKDKVRAFLIRSNFEKAYLIGGFGIPKEKCHIVPLSCGISKPKELFEKEKFCLHISLLCDERKNVKRLIKASKKYGFRLVLAGKLRNQKEKKLLNTWIDSADNIEYRGYVSHEEKMELYTKAKVFALPSTNEGVGIVALEAAAMGCDIVITKLGGPKEYYSNMATVINPYNVDEIGKAICKALDTKSFQPNLAEYINKNYSIDTISRHLEQILFHEEK</sequence>
<name>A0A108TGZ4_9BACE</name>
<protein>
    <submittedName>
        <fullName evidence="3 4">Glycosyltransferase</fullName>
    </submittedName>
</protein>
<gene>
    <name evidence="4" type="ORF">DWX97_10885</name>
    <name evidence="3" type="ORF">F2Y81_08020</name>
</gene>
<dbReference type="Proteomes" id="UP000448877">
    <property type="component" value="Unassembled WGS sequence"/>
</dbReference>
<dbReference type="PANTHER" id="PTHR46401:SF2">
    <property type="entry name" value="GLYCOSYLTRANSFERASE WBBK-RELATED"/>
    <property type="match status" value="1"/>
</dbReference>
<organism evidence="3 6">
    <name type="scientific">Bacteroides cellulosilyticus</name>
    <dbReference type="NCBI Taxonomy" id="246787"/>
    <lineage>
        <taxon>Bacteria</taxon>
        <taxon>Pseudomonadati</taxon>
        <taxon>Bacteroidota</taxon>
        <taxon>Bacteroidia</taxon>
        <taxon>Bacteroidales</taxon>
        <taxon>Bacteroidaceae</taxon>
        <taxon>Bacteroides</taxon>
    </lineage>
</organism>
<evidence type="ECO:0000259" key="2">
    <source>
        <dbReference type="Pfam" id="PF00534"/>
    </source>
</evidence>
<keyword evidence="1 3" id="KW-0808">Transferase</keyword>